<gene>
    <name evidence="4" type="ORF">IAA19_06500</name>
</gene>
<organism evidence="4 5">
    <name type="scientific">Candidatus Olsenella pullistercoris</name>
    <dbReference type="NCBI Taxonomy" id="2838712"/>
    <lineage>
        <taxon>Bacteria</taxon>
        <taxon>Bacillati</taxon>
        <taxon>Actinomycetota</taxon>
        <taxon>Coriobacteriia</taxon>
        <taxon>Coriobacteriales</taxon>
        <taxon>Atopobiaceae</taxon>
        <taxon>Olsenella</taxon>
    </lineage>
</organism>
<protein>
    <submittedName>
        <fullName evidence="4">Nitronate monooxygenase</fullName>
    </submittedName>
</protein>
<evidence type="ECO:0000256" key="3">
    <source>
        <dbReference type="ARBA" id="ARBA00023002"/>
    </source>
</evidence>
<comment type="caution">
    <text evidence="4">The sequence shown here is derived from an EMBL/GenBank/DDBJ whole genome shotgun (WGS) entry which is preliminary data.</text>
</comment>
<dbReference type="InterPro" id="IPR013785">
    <property type="entry name" value="Aldolase_TIM"/>
</dbReference>
<evidence type="ECO:0000313" key="4">
    <source>
        <dbReference type="EMBL" id="HIZ46654.1"/>
    </source>
</evidence>
<dbReference type="SUPFAM" id="SSF51412">
    <property type="entry name" value="Inosine monophosphate dehydrogenase (IMPDH)"/>
    <property type="match status" value="1"/>
</dbReference>
<evidence type="ECO:0000256" key="2">
    <source>
        <dbReference type="ARBA" id="ARBA00022643"/>
    </source>
</evidence>
<dbReference type="Proteomes" id="UP000824062">
    <property type="component" value="Unassembled WGS sequence"/>
</dbReference>
<dbReference type="InterPro" id="IPR004136">
    <property type="entry name" value="NMO"/>
</dbReference>
<dbReference type="PANTHER" id="PTHR32332:SF20">
    <property type="entry name" value="2-NITROPROPANE DIOXYGENASE-LIKE PROTEIN"/>
    <property type="match status" value="1"/>
</dbReference>
<sequence>MLRTPICDLLGIEKPVFQGGMAWIADASLASAVSEAGGLGIIAAMNANADWLRDQIHELRSKTDKPFGVNVMLMSPFADEVAQVVIDEHVPVVVTGAG</sequence>
<reference evidence="4" key="2">
    <citation type="submission" date="2021-04" db="EMBL/GenBank/DDBJ databases">
        <authorList>
            <person name="Gilroy R."/>
        </authorList>
    </citation>
    <scope>NUCLEOTIDE SEQUENCE</scope>
    <source>
        <strain evidence="4">ChiHjej12B11-14209</strain>
    </source>
</reference>
<keyword evidence="4" id="KW-0503">Monooxygenase</keyword>
<keyword evidence="1" id="KW-0285">Flavoprotein</keyword>
<feature type="non-terminal residue" evidence="4">
    <location>
        <position position="98"/>
    </location>
</feature>
<keyword evidence="3" id="KW-0560">Oxidoreductase</keyword>
<dbReference type="PANTHER" id="PTHR32332">
    <property type="entry name" value="2-NITROPROPANE DIOXYGENASE"/>
    <property type="match status" value="1"/>
</dbReference>
<evidence type="ECO:0000256" key="1">
    <source>
        <dbReference type="ARBA" id="ARBA00022630"/>
    </source>
</evidence>
<dbReference type="Pfam" id="PF03060">
    <property type="entry name" value="NMO"/>
    <property type="match status" value="1"/>
</dbReference>
<dbReference type="GO" id="GO:0018580">
    <property type="term" value="F:nitronate monooxygenase activity"/>
    <property type="evidence" value="ECO:0007669"/>
    <property type="project" value="InterPro"/>
</dbReference>
<name>A0A9D2EZ89_9ACTN</name>
<keyword evidence="2" id="KW-0288">FMN</keyword>
<dbReference type="Gene3D" id="3.20.20.70">
    <property type="entry name" value="Aldolase class I"/>
    <property type="match status" value="1"/>
</dbReference>
<reference evidence="4" key="1">
    <citation type="journal article" date="2021" name="PeerJ">
        <title>Extensive microbial diversity within the chicken gut microbiome revealed by metagenomics and culture.</title>
        <authorList>
            <person name="Gilroy R."/>
            <person name="Ravi A."/>
            <person name="Getino M."/>
            <person name="Pursley I."/>
            <person name="Horton D.L."/>
            <person name="Alikhan N.F."/>
            <person name="Baker D."/>
            <person name="Gharbi K."/>
            <person name="Hall N."/>
            <person name="Watson M."/>
            <person name="Adriaenssens E.M."/>
            <person name="Foster-Nyarko E."/>
            <person name="Jarju S."/>
            <person name="Secka A."/>
            <person name="Antonio M."/>
            <person name="Oren A."/>
            <person name="Chaudhuri R.R."/>
            <person name="La Ragione R."/>
            <person name="Hildebrand F."/>
            <person name="Pallen M.J."/>
        </authorList>
    </citation>
    <scope>NUCLEOTIDE SEQUENCE</scope>
    <source>
        <strain evidence="4">ChiHjej12B11-14209</strain>
    </source>
</reference>
<accession>A0A9D2EZ89</accession>
<dbReference type="AlphaFoldDB" id="A0A9D2EZ89"/>
<proteinExistence type="predicted"/>
<evidence type="ECO:0000313" key="5">
    <source>
        <dbReference type="Proteomes" id="UP000824062"/>
    </source>
</evidence>
<dbReference type="EMBL" id="DXBM01000051">
    <property type="protein sequence ID" value="HIZ46654.1"/>
    <property type="molecule type" value="Genomic_DNA"/>
</dbReference>
<dbReference type="CDD" id="cd04730">
    <property type="entry name" value="NPD_like"/>
    <property type="match status" value="1"/>
</dbReference>